<dbReference type="InterPro" id="IPR019999">
    <property type="entry name" value="Anth_synth_I-like"/>
</dbReference>
<dbReference type="PANTHER" id="PTHR11236:SF9">
    <property type="entry name" value="ANTHRANILATE SYNTHASE COMPONENT 1"/>
    <property type="match status" value="1"/>
</dbReference>
<dbReference type="PRINTS" id="PR00095">
    <property type="entry name" value="ANTSNTHASEI"/>
</dbReference>
<feature type="domain" description="Chorismate-utilising enzyme C-terminal" evidence="2">
    <location>
        <begin position="234"/>
        <end position="486"/>
    </location>
</feature>
<dbReference type="InterPro" id="IPR015890">
    <property type="entry name" value="Chorismate_C"/>
</dbReference>
<gene>
    <name evidence="3" type="ORF">BECKDK2373B_GA0170837_10684</name>
</gene>
<dbReference type="Pfam" id="PF00425">
    <property type="entry name" value="Chorismate_bind"/>
    <property type="match status" value="1"/>
</dbReference>
<dbReference type="EMBL" id="CAADEX010000068">
    <property type="protein sequence ID" value="VFJ57688.1"/>
    <property type="molecule type" value="Genomic_DNA"/>
</dbReference>
<protein>
    <submittedName>
        <fullName evidence="3">Anthranilate synthase component 1</fullName>
    </submittedName>
</protein>
<evidence type="ECO:0000313" key="3">
    <source>
        <dbReference type="EMBL" id="VFJ57688.1"/>
    </source>
</evidence>
<name>A0A450SUN9_9GAMM</name>
<evidence type="ECO:0000256" key="1">
    <source>
        <dbReference type="SAM" id="MobiDB-lite"/>
    </source>
</evidence>
<dbReference type="InterPro" id="IPR005801">
    <property type="entry name" value="ADC_synthase"/>
</dbReference>
<dbReference type="Gene3D" id="3.60.120.10">
    <property type="entry name" value="Anthranilate synthase"/>
    <property type="match status" value="1"/>
</dbReference>
<evidence type="ECO:0000259" key="2">
    <source>
        <dbReference type="Pfam" id="PF00425"/>
    </source>
</evidence>
<organism evidence="3">
    <name type="scientific">Candidatus Kentrum sp. DK</name>
    <dbReference type="NCBI Taxonomy" id="2126562"/>
    <lineage>
        <taxon>Bacteria</taxon>
        <taxon>Pseudomonadati</taxon>
        <taxon>Pseudomonadota</taxon>
        <taxon>Gammaproteobacteria</taxon>
        <taxon>Candidatus Kentrum</taxon>
    </lineage>
</organism>
<sequence>MQRPPHAPRRLFSERRIPLYPDLLSLHVANPRRYPFLLESTLQTGQGPGQDQSRYDILFAFPEGRLVLEISGRLTLEGRPIPGGAFLRELDNWLAREGPDGAATGPKARDRPGASGWDGPDVPFRGGWFLYLGYELAGQIEPVLAPAFSESLRAGASTVEAQFPVASAWRIPAAIIRDRKRRETVLVAEPECAAHLAELEQDVRRAAAAPGTEFFPSRPIALAEPLREDPADIFLTGTVRIKRYIREGDVFQSNLSRGWRGDLPEGIAPGSIYRRLRQQNPGAFAGIAVWDDLAILSSSPERLVHIRDGVVQTRPIAGTHPRNPDSVADQGLSRALLSHPKERAEHIMLIDLERNDLGRVCRPGSVRVDELMVLESYAHVHHIVSSIRGHLVPDATPGKVLGAVFPGGTITGCPKVRCMEIINELEQNPRGPYTGAMGYLNRDGDADLNILIRTLCRHGDRISLRTGAGIVADSVPERELEETRHKARGPLGVFSTRPR</sequence>
<dbReference type="PANTHER" id="PTHR11236">
    <property type="entry name" value="AMINOBENZOATE/ANTHRANILATE SYNTHASE"/>
    <property type="match status" value="1"/>
</dbReference>
<accession>A0A450SUN9</accession>
<reference evidence="3" key="1">
    <citation type="submission" date="2019-02" db="EMBL/GenBank/DDBJ databases">
        <authorList>
            <person name="Gruber-Vodicka R. H."/>
            <person name="Seah K. B. B."/>
        </authorList>
    </citation>
    <scope>NUCLEOTIDE SEQUENCE</scope>
    <source>
        <strain evidence="3">BECK_DK47</strain>
    </source>
</reference>
<dbReference type="NCBIfam" id="NF006563">
    <property type="entry name" value="PRK09070.1"/>
    <property type="match status" value="1"/>
</dbReference>
<proteinExistence type="predicted"/>
<feature type="region of interest" description="Disordered" evidence="1">
    <location>
        <begin position="98"/>
        <end position="118"/>
    </location>
</feature>
<dbReference type="GO" id="GO:0000162">
    <property type="term" value="P:L-tryptophan biosynthetic process"/>
    <property type="evidence" value="ECO:0007669"/>
    <property type="project" value="TreeGrafter"/>
</dbReference>
<dbReference type="AlphaFoldDB" id="A0A450SUN9"/>
<dbReference type="SUPFAM" id="SSF56322">
    <property type="entry name" value="ADC synthase"/>
    <property type="match status" value="1"/>
</dbReference>